<dbReference type="GO" id="GO:0009103">
    <property type="term" value="P:lipopolysaccharide biosynthetic process"/>
    <property type="evidence" value="ECO:0007669"/>
    <property type="project" value="TreeGrafter"/>
</dbReference>
<dbReference type="PANTHER" id="PTHR46401">
    <property type="entry name" value="GLYCOSYLTRANSFERASE WBBK-RELATED"/>
    <property type="match status" value="1"/>
</dbReference>
<dbReference type="SUPFAM" id="SSF53756">
    <property type="entry name" value="UDP-Glycosyltransferase/glycogen phosphorylase"/>
    <property type="match status" value="1"/>
</dbReference>
<feature type="transmembrane region" description="Helical" evidence="2">
    <location>
        <begin position="88"/>
        <end position="110"/>
    </location>
</feature>
<gene>
    <name evidence="4" type="ORF">AU255_08595</name>
</gene>
<dbReference type="Proteomes" id="UP000191980">
    <property type="component" value="Unassembled WGS sequence"/>
</dbReference>
<evidence type="ECO:0000313" key="4">
    <source>
        <dbReference type="EMBL" id="OQK17904.1"/>
    </source>
</evidence>
<evidence type="ECO:0000256" key="1">
    <source>
        <dbReference type="ARBA" id="ARBA00022679"/>
    </source>
</evidence>
<evidence type="ECO:0000259" key="3">
    <source>
        <dbReference type="Pfam" id="PF00534"/>
    </source>
</evidence>
<accession>A0A1V8M8I8</accession>
<name>A0A1V8M8I8_9GAMM</name>
<keyword evidence="2" id="KW-0472">Membrane</keyword>
<proteinExistence type="predicted"/>
<dbReference type="RefSeq" id="WP_080522511.1">
    <property type="nucleotide sequence ID" value="NZ_LPUF01000001.1"/>
</dbReference>
<sequence>MSKRISIFDHVGKKAGMDYYSSSLAKGFVNQDCDVSVYSNFVGIEPSIIDYVPVFEGHTLGGSVKKLFKFIRATLQASHDARKKKADLVVLHLFSAVPVMVPLILIPKLFGLKTAVISHDVSSFTDRDSSIVQNLIYNVLTDNIIVHNQFSYETLLKSIAIKDPKKVVIIKHGGYLDHIGERPQRETVRKELGLEPAGKYMLFFGQIKDAKGLDVLLDAMCKIPDDIKLIIAGKPWRGDFTRYGQQIESLGLTNRIVKMIRFIEDDEREKLFFSSDVNILPYRVIFQSGVLLMAMSHGLPVIASDLPANKEIITHKENGMLFESGDADDLARQIKTFFETGHLAGDIGKKALETIEKDYSWGKIATQYLRLL</sequence>
<feature type="domain" description="Glycosyl transferase family 1" evidence="3">
    <location>
        <begin position="185"/>
        <end position="351"/>
    </location>
</feature>
<dbReference type="InterPro" id="IPR001296">
    <property type="entry name" value="Glyco_trans_1"/>
</dbReference>
<dbReference type="Pfam" id="PF00534">
    <property type="entry name" value="Glycos_transf_1"/>
    <property type="match status" value="1"/>
</dbReference>
<keyword evidence="5" id="KW-1185">Reference proteome</keyword>
<dbReference type="AlphaFoldDB" id="A0A1V8M8I8"/>
<organism evidence="4 5">
    <name type="scientific">Methyloprofundus sedimenti</name>
    <dbReference type="NCBI Taxonomy" id="1420851"/>
    <lineage>
        <taxon>Bacteria</taxon>
        <taxon>Pseudomonadati</taxon>
        <taxon>Pseudomonadota</taxon>
        <taxon>Gammaproteobacteria</taxon>
        <taxon>Methylococcales</taxon>
        <taxon>Methylococcaceae</taxon>
        <taxon>Methyloprofundus</taxon>
    </lineage>
</organism>
<keyword evidence="1" id="KW-0808">Transferase</keyword>
<comment type="caution">
    <text evidence="4">The sequence shown here is derived from an EMBL/GenBank/DDBJ whole genome shotgun (WGS) entry which is preliminary data.</text>
</comment>
<dbReference type="OrthoDB" id="258796at2"/>
<evidence type="ECO:0000256" key="2">
    <source>
        <dbReference type="SAM" id="Phobius"/>
    </source>
</evidence>
<keyword evidence="2" id="KW-0812">Transmembrane</keyword>
<keyword evidence="2" id="KW-1133">Transmembrane helix</keyword>
<dbReference type="PANTHER" id="PTHR46401:SF2">
    <property type="entry name" value="GLYCOSYLTRANSFERASE WBBK-RELATED"/>
    <property type="match status" value="1"/>
</dbReference>
<dbReference type="EMBL" id="LPUF01000001">
    <property type="protein sequence ID" value="OQK17904.1"/>
    <property type="molecule type" value="Genomic_DNA"/>
</dbReference>
<reference evidence="4 5" key="1">
    <citation type="submission" date="2015-12" db="EMBL/GenBank/DDBJ databases">
        <authorList>
            <person name="Shamseldin A."/>
            <person name="Moawad H."/>
            <person name="Abd El-Rahim W.M."/>
            <person name="Sadowsky M.J."/>
        </authorList>
    </citation>
    <scope>NUCLEOTIDE SEQUENCE [LARGE SCALE GENOMIC DNA]</scope>
    <source>
        <strain evidence="4 5">WF1</strain>
    </source>
</reference>
<dbReference type="CDD" id="cd03801">
    <property type="entry name" value="GT4_PimA-like"/>
    <property type="match status" value="1"/>
</dbReference>
<dbReference type="STRING" id="1420851.AU255_08595"/>
<dbReference type="GO" id="GO:0016757">
    <property type="term" value="F:glycosyltransferase activity"/>
    <property type="evidence" value="ECO:0007669"/>
    <property type="project" value="TreeGrafter"/>
</dbReference>
<protein>
    <recommendedName>
        <fullName evidence="3">Glycosyl transferase family 1 domain-containing protein</fullName>
    </recommendedName>
</protein>
<evidence type="ECO:0000313" key="5">
    <source>
        <dbReference type="Proteomes" id="UP000191980"/>
    </source>
</evidence>
<dbReference type="Gene3D" id="3.40.50.2000">
    <property type="entry name" value="Glycogen Phosphorylase B"/>
    <property type="match status" value="2"/>
</dbReference>